<dbReference type="Pfam" id="PF12796">
    <property type="entry name" value="Ank_2"/>
    <property type="match status" value="1"/>
</dbReference>
<keyword evidence="3" id="KW-1185">Reference proteome</keyword>
<name>A0A6A1VRE7_9ROSI</name>
<organism evidence="2 3">
    <name type="scientific">Morella rubra</name>
    <name type="common">Chinese bayberry</name>
    <dbReference type="NCBI Taxonomy" id="262757"/>
    <lineage>
        <taxon>Eukaryota</taxon>
        <taxon>Viridiplantae</taxon>
        <taxon>Streptophyta</taxon>
        <taxon>Embryophyta</taxon>
        <taxon>Tracheophyta</taxon>
        <taxon>Spermatophyta</taxon>
        <taxon>Magnoliopsida</taxon>
        <taxon>eudicotyledons</taxon>
        <taxon>Gunneridae</taxon>
        <taxon>Pentapetalae</taxon>
        <taxon>rosids</taxon>
        <taxon>fabids</taxon>
        <taxon>Fagales</taxon>
        <taxon>Myricaceae</taxon>
        <taxon>Morella</taxon>
    </lineage>
</organism>
<dbReference type="AlphaFoldDB" id="A0A6A1VRE7"/>
<dbReference type="SUPFAM" id="SSF48403">
    <property type="entry name" value="Ankyrin repeat"/>
    <property type="match status" value="1"/>
</dbReference>
<evidence type="ECO:0000313" key="2">
    <source>
        <dbReference type="EMBL" id="KAB1215481.1"/>
    </source>
</evidence>
<accession>A0A6A1VRE7</accession>
<dbReference type="Pfam" id="PF14223">
    <property type="entry name" value="Retrotran_gag_2"/>
    <property type="match status" value="1"/>
</dbReference>
<dbReference type="PANTHER" id="PTHR47303:SF1">
    <property type="entry name" value="NF-KAPPA-B INHIBITOR BETA"/>
    <property type="match status" value="1"/>
</dbReference>
<sequence>MDWSVRVKTYLVALDLWNIVEATTGPPKYEDDEAGFMAWNKKDSFALQVIQNSCEPDIFAEIQEISSAKIAWKTLSEKYNTTVTTDAGLSTETYNTTTTTDTGSCVGTYAALYKAVRSGDWDAVNEFLQDRPNAVRAQITTLGDTALHIAVDNGRHVSIVERLVDLMQEEDIEIRDNFGDTALAGAAVHGKFRMAECMVSKNMKLLTIGNSDGDLPVTSAISVGQIKMARYLYSLTPPEYLMPERGDNGGKVFVEAIYTGTLGKNSSPFNYPVLRAVISTI</sequence>
<reference evidence="2 3" key="1">
    <citation type="journal article" date="2019" name="Plant Biotechnol. J.">
        <title>The red bayberry genome and genetic basis of sex determination.</title>
        <authorList>
            <person name="Jia H.M."/>
            <person name="Jia H.J."/>
            <person name="Cai Q.L."/>
            <person name="Wang Y."/>
            <person name="Zhao H.B."/>
            <person name="Yang W.F."/>
            <person name="Wang G.Y."/>
            <person name="Li Y.H."/>
            <person name="Zhan D.L."/>
            <person name="Shen Y.T."/>
            <person name="Niu Q.F."/>
            <person name="Chang L."/>
            <person name="Qiu J."/>
            <person name="Zhao L."/>
            <person name="Xie H.B."/>
            <person name="Fu W.Y."/>
            <person name="Jin J."/>
            <person name="Li X.W."/>
            <person name="Jiao Y."/>
            <person name="Zhou C.C."/>
            <person name="Tu T."/>
            <person name="Chai C.Y."/>
            <person name="Gao J.L."/>
            <person name="Fan L.J."/>
            <person name="van de Weg E."/>
            <person name="Wang J.Y."/>
            <person name="Gao Z.S."/>
        </authorList>
    </citation>
    <scope>NUCLEOTIDE SEQUENCE [LARGE SCALE GENOMIC DNA]</scope>
    <source>
        <tissue evidence="2">Leaves</tissue>
    </source>
</reference>
<evidence type="ECO:0000256" key="1">
    <source>
        <dbReference type="SAM" id="SignalP"/>
    </source>
</evidence>
<dbReference type="PANTHER" id="PTHR47303">
    <property type="match status" value="1"/>
</dbReference>
<feature type="chain" id="PRO_5025336458" evidence="1">
    <location>
        <begin position="23"/>
        <end position="281"/>
    </location>
</feature>
<dbReference type="Proteomes" id="UP000516437">
    <property type="component" value="Chromosome 4"/>
</dbReference>
<feature type="signal peptide" evidence="1">
    <location>
        <begin position="1"/>
        <end position="22"/>
    </location>
</feature>
<proteinExistence type="predicted"/>
<protein>
    <submittedName>
        <fullName evidence="2">Uncharacterized protein</fullName>
    </submittedName>
</protein>
<keyword evidence="1" id="KW-0732">Signal</keyword>
<dbReference type="EMBL" id="RXIC02000022">
    <property type="protein sequence ID" value="KAB1215481.1"/>
    <property type="molecule type" value="Genomic_DNA"/>
</dbReference>
<comment type="caution">
    <text evidence="2">The sequence shown here is derived from an EMBL/GenBank/DDBJ whole genome shotgun (WGS) entry which is preliminary data.</text>
</comment>
<dbReference type="InterPro" id="IPR002110">
    <property type="entry name" value="Ankyrin_rpt"/>
</dbReference>
<dbReference type="Gene3D" id="1.25.40.20">
    <property type="entry name" value="Ankyrin repeat-containing domain"/>
    <property type="match status" value="1"/>
</dbReference>
<dbReference type="InterPro" id="IPR036770">
    <property type="entry name" value="Ankyrin_rpt-contain_sf"/>
</dbReference>
<gene>
    <name evidence="2" type="ORF">CJ030_MR4G022377</name>
</gene>
<evidence type="ECO:0000313" key="3">
    <source>
        <dbReference type="Proteomes" id="UP000516437"/>
    </source>
</evidence>
<dbReference type="OrthoDB" id="1880601at2759"/>
<dbReference type="SMART" id="SM00248">
    <property type="entry name" value="ANK"/>
    <property type="match status" value="4"/>
</dbReference>